<feature type="domain" description="Glycosyl transferase family 1" evidence="1">
    <location>
        <begin position="140"/>
        <end position="258"/>
    </location>
</feature>
<dbReference type="SUPFAM" id="SSF53756">
    <property type="entry name" value="UDP-Glycosyltransferase/glycogen phosphorylase"/>
    <property type="match status" value="1"/>
</dbReference>
<evidence type="ECO:0000313" key="3">
    <source>
        <dbReference type="Proteomes" id="UP000608071"/>
    </source>
</evidence>
<comment type="caution">
    <text evidence="2">The sequence shown here is derived from an EMBL/GenBank/DDBJ whole genome shotgun (WGS) entry which is preliminary data.</text>
</comment>
<name>A0ABR8SYI4_9BACL</name>
<keyword evidence="3" id="KW-1185">Reference proteome</keyword>
<dbReference type="RefSeq" id="WP_191799775.1">
    <property type="nucleotide sequence ID" value="NZ_JACSQL010000003.1"/>
</dbReference>
<accession>A0ABR8SYI4</accession>
<dbReference type="InterPro" id="IPR001296">
    <property type="entry name" value="Glyco_trans_1"/>
</dbReference>
<gene>
    <name evidence="2" type="ORF">H9647_10785</name>
</gene>
<proteinExistence type="predicted"/>
<organism evidence="2 3">
    <name type="scientific">Paenibacillus gallinarum</name>
    <dbReference type="NCBI Taxonomy" id="2762232"/>
    <lineage>
        <taxon>Bacteria</taxon>
        <taxon>Bacillati</taxon>
        <taxon>Bacillota</taxon>
        <taxon>Bacilli</taxon>
        <taxon>Bacillales</taxon>
        <taxon>Paenibacillaceae</taxon>
        <taxon>Paenibacillus</taxon>
    </lineage>
</organism>
<dbReference type="Proteomes" id="UP000608071">
    <property type="component" value="Unassembled WGS sequence"/>
</dbReference>
<evidence type="ECO:0000259" key="1">
    <source>
        <dbReference type="Pfam" id="PF00534"/>
    </source>
</evidence>
<reference evidence="2 3" key="1">
    <citation type="submission" date="2020-08" db="EMBL/GenBank/DDBJ databases">
        <title>A Genomic Blueprint of the Chicken Gut Microbiome.</title>
        <authorList>
            <person name="Gilroy R."/>
            <person name="Ravi A."/>
            <person name="Getino M."/>
            <person name="Pursley I."/>
            <person name="Horton D.L."/>
            <person name="Alikhan N.-F."/>
            <person name="Baker D."/>
            <person name="Gharbi K."/>
            <person name="Hall N."/>
            <person name="Watson M."/>
            <person name="Adriaenssens E.M."/>
            <person name="Foster-Nyarko E."/>
            <person name="Jarju S."/>
            <person name="Secka A."/>
            <person name="Antonio M."/>
            <person name="Oren A."/>
            <person name="Chaudhuri R."/>
            <person name="La Ragione R.M."/>
            <person name="Hildebrand F."/>
            <person name="Pallen M.J."/>
        </authorList>
    </citation>
    <scope>NUCLEOTIDE SEQUENCE [LARGE SCALE GENOMIC DNA]</scope>
    <source>
        <strain evidence="2 3">Sa2BVA9</strain>
    </source>
</reference>
<dbReference type="Pfam" id="PF00534">
    <property type="entry name" value="Glycos_transf_1"/>
    <property type="match status" value="1"/>
</dbReference>
<dbReference type="PANTHER" id="PTHR12526:SF595">
    <property type="entry name" value="BLL5217 PROTEIN"/>
    <property type="match status" value="1"/>
</dbReference>
<protein>
    <submittedName>
        <fullName evidence="2">Glycosyltransferase</fullName>
    </submittedName>
</protein>
<evidence type="ECO:0000313" key="2">
    <source>
        <dbReference type="EMBL" id="MBD7968553.1"/>
    </source>
</evidence>
<sequence length="339" mass="38210">MKIVQVSTNSLPVPPIDYGGTQRDVYYLTEELVNRGHEVILFAKKGSNTRATKTFEYPSDSKEEQLEFIIKNTPSDVDIIHDHYGIVAKSNPPIPTIRNSHSKSAAGSQIPVFVSKKIRDINKKGYYVHNGIRLSDYPYKKQKKGYLLFIGRMMSGKGVHLAVEVAQKTGKELIIAGTFNNNPNYVAYFNEQIKPHLNDKIRFIGPVGGAQKMKLLSEASCVLFTSTWNEPFGLVLIEALACGTPVLAFKAGAIPEVLHGLPQLLCNNVNEMSRKVKSGKSYPSPKTCRLYVKKYYSDKVMTDNFLKLYKKVIKKKKYKVTKNSTWSKKKAIIDKELNR</sequence>
<dbReference type="PANTHER" id="PTHR12526">
    <property type="entry name" value="GLYCOSYLTRANSFERASE"/>
    <property type="match status" value="1"/>
</dbReference>
<dbReference type="EMBL" id="JACSQL010000003">
    <property type="protein sequence ID" value="MBD7968553.1"/>
    <property type="molecule type" value="Genomic_DNA"/>
</dbReference>
<dbReference type="Gene3D" id="3.40.50.2000">
    <property type="entry name" value="Glycogen Phosphorylase B"/>
    <property type="match status" value="2"/>
</dbReference>